<keyword evidence="1" id="KW-1133">Transmembrane helix</keyword>
<organism evidence="3 4">
    <name type="scientific">Sulfuriferula multivorans</name>
    <dbReference type="NCBI Taxonomy" id="1559896"/>
    <lineage>
        <taxon>Bacteria</taxon>
        <taxon>Pseudomonadati</taxon>
        <taxon>Pseudomonadota</taxon>
        <taxon>Betaproteobacteria</taxon>
        <taxon>Nitrosomonadales</taxon>
        <taxon>Sulfuricellaceae</taxon>
        <taxon>Sulfuriferula</taxon>
    </lineage>
</organism>
<keyword evidence="1" id="KW-0472">Membrane</keyword>
<comment type="caution">
    <text evidence="3">The sequence shown here is derived from an EMBL/GenBank/DDBJ whole genome shotgun (WGS) entry which is preliminary data.</text>
</comment>
<reference evidence="3 4" key="1">
    <citation type="submission" date="2019-09" db="EMBL/GenBank/DDBJ databases">
        <title>H2 Metabolism Revealed by Metagenomic Analysis in Subglacial Sediment of East Antarctica.</title>
        <authorList>
            <person name="Yang Z."/>
            <person name="Zhang Y."/>
            <person name="Lv Y."/>
            <person name="Yan W."/>
            <person name="Xiao X."/>
            <person name="Sun B."/>
            <person name="Ma H."/>
        </authorList>
    </citation>
    <scope>NUCLEOTIDE SEQUENCE [LARGE SCALE GENOMIC DNA]</scope>
    <source>
        <strain evidence="3">Bin2_2</strain>
    </source>
</reference>
<dbReference type="AlphaFoldDB" id="A0A7C9TDG5"/>
<dbReference type="PANTHER" id="PTHR34219:SF3">
    <property type="entry name" value="BLL7967 PROTEIN"/>
    <property type="match status" value="1"/>
</dbReference>
<dbReference type="PANTHER" id="PTHR34219">
    <property type="entry name" value="IRON-REGULATED INNER MEMBRANE PROTEIN-RELATED"/>
    <property type="match status" value="1"/>
</dbReference>
<dbReference type="Pfam" id="PF03413">
    <property type="entry name" value="PepSY"/>
    <property type="match status" value="1"/>
</dbReference>
<evidence type="ECO:0000313" key="3">
    <source>
        <dbReference type="EMBL" id="NDP49048.1"/>
    </source>
</evidence>
<evidence type="ECO:0000313" key="4">
    <source>
        <dbReference type="Proteomes" id="UP000483432"/>
    </source>
</evidence>
<sequence length="372" mass="41265">MKARRVVFNLHLYTGLAAGLLLLLSGLTGSLLVFREEIEGFVYPELMKTVPRDERVSLQAVLEAVGRAYPQDRPFSIRLPRTPQQTYLVKMNDGHDLFVYADPYSGRILGAHRQEDTFTGWIALLHTELLSGERGETILGVGALLLICMGVTGLILWWPRNGKISPGFKIQWPAHWRKVNFDLHRASGIYAALFLLITSFTGASLVFNKTFAGFINAVTESPPRPAPPLSNPLRAGMPAPSLNVLLHQADRILPATTTWISLPQTAQAPLVVRKKLPQESHPNGRNFVYFDQYTGRVLQVENALTAPLGTRIFNTLYPIHIGAIGGTPTRTLQVIIGLSPLILFATGYVMWGNRRKAKGYRSLLTKQHARSG</sequence>
<protein>
    <submittedName>
        <fullName evidence="3">PepSY domain-containing protein</fullName>
    </submittedName>
</protein>
<feature type="transmembrane region" description="Helical" evidence="1">
    <location>
        <begin position="138"/>
        <end position="158"/>
    </location>
</feature>
<feature type="transmembrane region" description="Helical" evidence="1">
    <location>
        <begin position="187"/>
        <end position="207"/>
    </location>
</feature>
<keyword evidence="1" id="KW-0812">Transmembrane</keyword>
<proteinExistence type="predicted"/>
<evidence type="ECO:0000256" key="1">
    <source>
        <dbReference type="SAM" id="Phobius"/>
    </source>
</evidence>
<dbReference type="Proteomes" id="UP000483432">
    <property type="component" value="Unassembled WGS sequence"/>
</dbReference>
<dbReference type="InterPro" id="IPR025711">
    <property type="entry name" value="PepSY"/>
</dbReference>
<dbReference type="InterPro" id="IPR005625">
    <property type="entry name" value="PepSY-ass_TM"/>
</dbReference>
<dbReference type="Pfam" id="PF03929">
    <property type="entry name" value="PepSY_TM"/>
    <property type="match status" value="1"/>
</dbReference>
<dbReference type="EMBL" id="JAAFGW010000199">
    <property type="protein sequence ID" value="NDP49048.1"/>
    <property type="molecule type" value="Genomic_DNA"/>
</dbReference>
<feature type="transmembrane region" description="Helical" evidence="1">
    <location>
        <begin position="332"/>
        <end position="351"/>
    </location>
</feature>
<evidence type="ECO:0000259" key="2">
    <source>
        <dbReference type="Pfam" id="PF03413"/>
    </source>
</evidence>
<name>A0A7C9TDG5_9PROT</name>
<gene>
    <name evidence="3" type="ORF">GZ085_11820</name>
</gene>
<feature type="transmembrane region" description="Helical" evidence="1">
    <location>
        <begin position="12"/>
        <end position="34"/>
    </location>
</feature>
<accession>A0A7C9TDG5</accession>
<feature type="domain" description="PepSY" evidence="2">
    <location>
        <begin position="56"/>
        <end position="111"/>
    </location>
</feature>